<dbReference type="PANTHER" id="PTHR31809:SF0">
    <property type="entry name" value="BUD13 HOMOLOG"/>
    <property type="match status" value="1"/>
</dbReference>
<reference evidence="3 4" key="1">
    <citation type="submission" date="2019-03" db="EMBL/GenBank/DDBJ databases">
        <title>Single cell metagenomics reveals metabolic interactions within the superorganism composed of flagellate Streblomastix strix and complex community of Bacteroidetes bacteria on its surface.</title>
        <authorList>
            <person name="Treitli S.C."/>
            <person name="Kolisko M."/>
            <person name="Husnik F."/>
            <person name="Keeling P."/>
            <person name="Hampl V."/>
        </authorList>
    </citation>
    <scope>NUCLEOTIDE SEQUENCE [LARGE SCALE GENOMIC DNA]</scope>
    <source>
        <strain evidence="3">ST1C</strain>
    </source>
</reference>
<dbReference type="GO" id="GO:0070274">
    <property type="term" value="C:RES complex"/>
    <property type="evidence" value="ECO:0007669"/>
    <property type="project" value="TreeGrafter"/>
</dbReference>
<evidence type="ECO:0000256" key="1">
    <source>
        <dbReference type="ARBA" id="ARBA00011069"/>
    </source>
</evidence>
<feature type="compositionally biased region" description="Basic and acidic residues" evidence="2">
    <location>
        <begin position="114"/>
        <end position="139"/>
    </location>
</feature>
<sequence length="220" mass="26113">MTSISDQAQDVSPPRQNRRRTEYNERNEIFMNQERDISPPRRQQLQKVDTDDLNDIAIFVQSERRKKELFEQKTRILNEGEAQKKEKALQIEKEKEAITLDFARGIDDVTMNAEMKEELRAGDPMRDYMMKQREKEQKKKEKQLKKERKAKGEESDNEQKIQHKQKYKGPPAPQNRFGIEPGYMWDGKDRGNGFETQWFAAQNEKDILEQQARFNSVANF</sequence>
<dbReference type="PANTHER" id="PTHR31809">
    <property type="entry name" value="BUD13 HOMOLOG"/>
    <property type="match status" value="1"/>
</dbReference>
<evidence type="ECO:0000313" key="4">
    <source>
        <dbReference type="Proteomes" id="UP000324800"/>
    </source>
</evidence>
<feature type="compositionally biased region" description="Basic residues" evidence="2">
    <location>
        <begin position="140"/>
        <end position="149"/>
    </location>
</feature>
<dbReference type="Proteomes" id="UP000324800">
    <property type="component" value="Unassembled WGS sequence"/>
</dbReference>
<dbReference type="GO" id="GO:0005684">
    <property type="term" value="C:U2-type spliceosomal complex"/>
    <property type="evidence" value="ECO:0007669"/>
    <property type="project" value="TreeGrafter"/>
</dbReference>
<protein>
    <submittedName>
        <fullName evidence="3">Putative Pre-mRNA-splicing factor cwc26</fullName>
    </submittedName>
</protein>
<feature type="compositionally biased region" description="Basic and acidic residues" evidence="2">
    <location>
        <begin position="150"/>
        <end position="161"/>
    </location>
</feature>
<feature type="region of interest" description="Disordered" evidence="2">
    <location>
        <begin position="112"/>
        <end position="184"/>
    </location>
</feature>
<comment type="caution">
    <text evidence="3">The sequence shown here is derived from an EMBL/GenBank/DDBJ whole genome shotgun (WGS) entry which is preliminary data.</text>
</comment>
<gene>
    <name evidence="3" type="ORF">EZS28_018110</name>
</gene>
<proteinExistence type="inferred from homology"/>
<dbReference type="AlphaFoldDB" id="A0A5J4VVA3"/>
<name>A0A5J4VVA3_9EUKA</name>
<dbReference type="Pfam" id="PF09736">
    <property type="entry name" value="Bud13"/>
    <property type="match status" value="1"/>
</dbReference>
<evidence type="ECO:0000256" key="2">
    <source>
        <dbReference type="SAM" id="MobiDB-lite"/>
    </source>
</evidence>
<feature type="compositionally biased region" description="Basic and acidic residues" evidence="2">
    <location>
        <begin position="19"/>
        <end position="39"/>
    </location>
</feature>
<dbReference type="OrthoDB" id="6022at2759"/>
<organism evidence="3 4">
    <name type="scientific">Streblomastix strix</name>
    <dbReference type="NCBI Taxonomy" id="222440"/>
    <lineage>
        <taxon>Eukaryota</taxon>
        <taxon>Metamonada</taxon>
        <taxon>Preaxostyla</taxon>
        <taxon>Oxymonadida</taxon>
        <taxon>Streblomastigidae</taxon>
        <taxon>Streblomastix</taxon>
    </lineage>
</organism>
<accession>A0A5J4VVA3</accession>
<feature type="compositionally biased region" description="Polar residues" evidence="2">
    <location>
        <begin position="1"/>
        <end position="10"/>
    </location>
</feature>
<dbReference type="GO" id="GO:0000398">
    <property type="term" value="P:mRNA splicing, via spliceosome"/>
    <property type="evidence" value="ECO:0007669"/>
    <property type="project" value="TreeGrafter"/>
</dbReference>
<dbReference type="EMBL" id="SNRW01004842">
    <property type="protein sequence ID" value="KAA6386360.1"/>
    <property type="molecule type" value="Genomic_DNA"/>
</dbReference>
<dbReference type="GO" id="GO:0003723">
    <property type="term" value="F:RNA binding"/>
    <property type="evidence" value="ECO:0007669"/>
    <property type="project" value="TreeGrafter"/>
</dbReference>
<evidence type="ECO:0000313" key="3">
    <source>
        <dbReference type="EMBL" id="KAA6386360.1"/>
    </source>
</evidence>
<dbReference type="InterPro" id="IPR018609">
    <property type="entry name" value="Bud13"/>
</dbReference>
<feature type="region of interest" description="Disordered" evidence="2">
    <location>
        <begin position="1"/>
        <end position="49"/>
    </location>
</feature>
<comment type="similarity">
    <text evidence="1">Belongs to the CWC26 family.</text>
</comment>
<dbReference type="InterPro" id="IPR051112">
    <property type="entry name" value="CWC26_splicing_factor"/>
</dbReference>